<comment type="caution">
    <text evidence="2">The sequence shown here is derived from an EMBL/GenBank/DDBJ whole genome shotgun (WGS) entry which is preliminary data.</text>
</comment>
<evidence type="ECO:0000313" key="2">
    <source>
        <dbReference type="EMBL" id="MDI9238328.1"/>
    </source>
</evidence>
<proteinExistence type="predicted"/>
<gene>
    <name evidence="2" type="ORF">QLQ15_05305</name>
</gene>
<protein>
    <submittedName>
        <fullName evidence="2">Protein tonB</fullName>
    </submittedName>
</protein>
<accession>A0ABT6XDW7</accession>
<sequence>MWKRCGVLLVLMLCAPVIIAGSSREEVRKQVEASMLVKGTIDIDPQGQVVEYHLEQAASLTPALLGIVDRRIRAWQFEPVLLDGRAVRARSPMQLRLVTKKDGENYLFRIAGATFGSVDKEGESPTYDGKLRPPRYPEGAVFNRVGGTVYLVLRIGRDGSVEAAVAEQVNLRSIGTEREMKLFREMLADSAIYTSRRWKFNFPTRGEDADAPFVSVRVPVDFIAPNMTDTKPGEWQAYVPGPRQDVPWRDWDAAMESPDAIASGGVYPDRPSGPRLIGGVDG</sequence>
<name>A0ABT6XDW7_9GAMM</name>
<dbReference type="Gene3D" id="3.30.1150.10">
    <property type="match status" value="1"/>
</dbReference>
<reference evidence="2 3" key="1">
    <citation type="submission" date="2023-05" db="EMBL/GenBank/DDBJ databases">
        <title>Lysobacter sp. strain LF1 Genome sequencing and assembly.</title>
        <authorList>
            <person name="Jung Y."/>
        </authorList>
    </citation>
    <scope>NUCLEOTIDE SEQUENCE [LARGE SCALE GENOMIC DNA]</scope>
    <source>
        <strain evidence="2 3">LF1</strain>
    </source>
</reference>
<organism evidence="2 3">
    <name type="scientific">Lysobacter stagni</name>
    <dbReference type="NCBI Taxonomy" id="3045172"/>
    <lineage>
        <taxon>Bacteria</taxon>
        <taxon>Pseudomonadati</taxon>
        <taxon>Pseudomonadota</taxon>
        <taxon>Gammaproteobacteria</taxon>
        <taxon>Lysobacterales</taxon>
        <taxon>Lysobacteraceae</taxon>
        <taxon>Lysobacter</taxon>
    </lineage>
</organism>
<dbReference type="EMBL" id="JASGBI010000001">
    <property type="protein sequence ID" value="MDI9238328.1"/>
    <property type="molecule type" value="Genomic_DNA"/>
</dbReference>
<dbReference type="RefSeq" id="WP_283211797.1">
    <property type="nucleotide sequence ID" value="NZ_JASGBI010000001.1"/>
</dbReference>
<dbReference type="SUPFAM" id="SSF74653">
    <property type="entry name" value="TolA/TonB C-terminal domain"/>
    <property type="match status" value="1"/>
</dbReference>
<evidence type="ECO:0000313" key="3">
    <source>
        <dbReference type="Proteomes" id="UP001321580"/>
    </source>
</evidence>
<feature type="signal peptide" evidence="1">
    <location>
        <begin position="1"/>
        <end position="20"/>
    </location>
</feature>
<evidence type="ECO:0000256" key="1">
    <source>
        <dbReference type="SAM" id="SignalP"/>
    </source>
</evidence>
<keyword evidence="1" id="KW-0732">Signal</keyword>
<keyword evidence="3" id="KW-1185">Reference proteome</keyword>
<feature type="chain" id="PRO_5045372341" evidence="1">
    <location>
        <begin position="21"/>
        <end position="282"/>
    </location>
</feature>
<dbReference type="Proteomes" id="UP001321580">
    <property type="component" value="Unassembled WGS sequence"/>
</dbReference>